<evidence type="ECO:0000313" key="2">
    <source>
        <dbReference type="Proteomes" id="UP000534294"/>
    </source>
</evidence>
<proteinExistence type="predicted"/>
<sequence>MKVIKKTTWVVPSGIHQAIIADARITNGKNGTDELRLIFEITSLIHPLKKYQAKKTYNEQDQNHLAHDLEALLKDDIGAVIGLEGEILADKLGVLEGKCVEIEVTHLYDPAFKDPFCKVRRIGQPGQLLKKLVP</sequence>
<name>A0A7W7YPM2_9BACT</name>
<accession>A0A7W7YPM2</accession>
<dbReference type="AlphaFoldDB" id="A0A7W7YPM2"/>
<evidence type="ECO:0000313" key="1">
    <source>
        <dbReference type="EMBL" id="MBB5039852.1"/>
    </source>
</evidence>
<reference evidence="1 2" key="1">
    <citation type="submission" date="2020-08" db="EMBL/GenBank/DDBJ databases">
        <title>Genomic Encyclopedia of Type Strains, Phase IV (KMG-IV): sequencing the most valuable type-strain genomes for metagenomic binning, comparative biology and taxonomic classification.</title>
        <authorList>
            <person name="Goeker M."/>
        </authorList>
    </citation>
    <scope>NUCLEOTIDE SEQUENCE [LARGE SCALE GENOMIC DNA]</scope>
    <source>
        <strain evidence="1 2">DSM 12251</strain>
    </source>
</reference>
<comment type="caution">
    <text evidence="1">The sequence shown here is derived from an EMBL/GenBank/DDBJ whole genome shotgun (WGS) entry which is preliminary data.</text>
</comment>
<protein>
    <submittedName>
        <fullName evidence="1">Uncharacterized protein</fullName>
    </submittedName>
</protein>
<gene>
    <name evidence="1" type="ORF">HNQ64_004130</name>
</gene>
<keyword evidence="2" id="KW-1185">Reference proteome</keyword>
<dbReference type="Proteomes" id="UP000534294">
    <property type="component" value="Unassembled WGS sequence"/>
</dbReference>
<dbReference type="EMBL" id="JACHIF010000010">
    <property type="protein sequence ID" value="MBB5039852.1"/>
    <property type="molecule type" value="Genomic_DNA"/>
</dbReference>
<dbReference type="RefSeq" id="WP_184212007.1">
    <property type="nucleotide sequence ID" value="NZ_JACHIF010000010.1"/>
</dbReference>
<organism evidence="1 2">
    <name type="scientific">Prosthecobacter dejongeii</name>
    <dbReference type="NCBI Taxonomy" id="48465"/>
    <lineage>
        <taxon>Bacteria</taxon>
        <taxon>Pseudomonadati</taxon>
        <taxon>Verrucomicrobiota</taxon>
        <taxon>Verrucomicrobiia</taxon>
        <taxon>Verrucomicrobiales</taxon>
        <taxon>Verrucomicrobiaceae</taxon>
        <taxon>Prosthecobacter</taxon>
    </lineage>
</organism>